<gene>
    <name evidence="1" type="ORF">E2C01_096982</name>
</gene>
<evidence type="ECO:0000313" key="2">
    <source>
        <dbReference type="Proteomes" id="UP000324222"/>
    </source>
</evidence>
<organism evidence="1 2">
    <name type="scientific">Portunus trituberculatus</name>
    <name type="common">Swimming crab</name>
    <name type="synonym">Neptunus trituberculatus</name>
    <dbReference type="NCBI Taxonomy" id="210409"/>
    <lineage>
        <taxon>Eukaryota</taxon>
        <taxon>Metazoa</taxon>
        <taxon>Ecdysozoa</taxon>
        <taxon>Arthropoda</taxon>
        <taxon>Crustacea</taxon>
        <taxon>Multicrustacea</taxon>
        <taxon>Malacostraca</taxon>
        <taxon>Eumalacostraca</taxon>
        <taxon>Eucarida</taxon>
        <taxon>Decapoda</taxon>
        <taxon>Pleocyemata</taxon>
        <taxon>Brachyura</taxon>
        <taxon>Eubrachyura</taxon>
        <taxon>Portunoidea</taxon>
        <taxon>Portunidae</taxon>
        <taxon>Portuninae</taxon>
        <taxon>Portunus</taxon>
    </lineage>
</organism>
<evidence type="ECO:0000313" key="1">
    <source>
        <dbReference type="EMBL" id="MPD01455.1"/>
    </source>
</evidence>
<comment type="caution">
    <text evidence="1">The sequence shown here is derived from an EMBL/GenBank/DDBJ whole genome shotgun (WGS) entry which is preliminary data.</text>
</comment>
<dbReference type="Proteomes" id="UP000324222">
    <property type="component" value="Unassembled WGS sequence"/>
</dbReference>
<protein>
    <submittedName>
        <fullName evidence="1">Uncharacterized protein</fullName>
    </submittedName>
</protein>
<accession>A0A5B7K9X7</accession>
<dbReference type="AlphaFoldDB" id="A0A5B7K9X7"/>
<sequence length="75" mass="8871">MWVGGYIKAGIEQEAHFCRYIIFPVDQHSQIPQHVNLSYNIASHYVCVVDYIWLGRVREEEEEEEEEEGDAEEKK</sequence>
<reference evidence="1 2" key="1">
    <citation type="submission" date="2019-05" db="EMBL/GenBank/DDBJ databases">
        <title>Another draft genome of Portunus trituberculatus and its Hox gene families provides insights of decapod evolution.</title>
        <authorList>
            <person name="Jeong J.-H."/>
            <person name="Song I."/>
            <person name="Kim S."/>
            <person name="Choi T."/>
            <person name="Kim D."/>
            <person name="Ryu S."/>
            <person name="Kim W."/>
        </authorList>
    </citation>
    <scope>NUCLEOTIDE SEQUENCE [LARGE SCALE GENOMIC DNA]</scope>
    <source>
        <tissue evidence="1">Muscle</tissue>
    </source>
</reference>
<dbReference type="EMBL" id="VSRR010127187">
    <property type="protein sequence ID" value="MPD01455.1"/>
    <property type="molecule type" value="Genomic_DNA"/>
</dbReference>
<name>A0A5B7K9X7_PORTR</name>
<keyword evidence="2" id="KW-1185">Reference proteome</keyword>
<proteinExistence type="predicted"/>